<feature type="compositionally biased region" description="Basic and acidic residues" evidence="1">
    <location>
        <begin position="24"/>
        <end position="36"/>
    </location>
</feature>
<name>A0A7H1B8L5_9ACTN</name>
<evidence type="ECO:0000313" key="2">
    <source>
        <dbReference type="EMBL" id="QNS05070.1"/>
    </source>
</evidence>
<accession>A0A7H1B8L5</accession>
<dbReference type="EMBL" id="CP061281">
    <property type="protein sequence ID" value="QNS05070.1"/>
    <property type="molecule type" value="Genomic_DNA"/>
</dbReference>
<sequence length="306" mass="33282">MNVQRAVVWAAAVLLLGGTVTGCGDERARPAAEEPGRAASQKPDSKTLDSDDDHTVIRLSDGRELSLTYAKGRGLEAKHRDAAAEAWSAPKTVYATAEDPCQGIEAKAYRGTVWVVAGFGPYCRDGEEPQDVLAAVGTDDLSTWATSVVSGQGFEPKPRVRDAGARVDFVDRSWIGTTTLTWKKSSGFASPTETYRPIHKWYVGRWRSQDGTQQLTIDQAAGSRSARLTIESLTGPRCTGTAMLTGLDQHDLTINNFKLEEGTKTAYCPPEDETEYSFAVDSADGPLRLVRIGNHPKTVRTYERAE</sequence>
<evidence type="ECO:0008006" key="4">
    <source>
        <dbReference type="Google" id="ProtNLM"/>
    </source>
</evidence>
<protein>
    <recommendedName>
        <fullName evidence="4">Lipoprotein</fullName>
    </recommendedName>
</protein>
<feature type="region of interest" description="Disordered" evidence="1">
    <location>
        <begin position="24"/>
        <end position="53"/>
    </location>
</feature>
<reference evidence="2 3" key="1">
    <citation type="submission" date="2020-09" db="EMBL/GenBank/DDBJ databases">
        <title>A novel species.</title>
        <authorList>
            <person name="Gao J."/>
        </authorList>
    </citation>
    <scope>NUCLEOTIDE SEQUENCE [LARGE SCALE GENOMIC DNA]</scope>
    <source>
        <strain evidence="2 3">CRXT-Y-14</strain>
    </source>
</reference>
<dbReference type="Proteomes" id="UP000516428">
    <property type="component" value="Chromosome"/>
</dbReference>
<dbReference type="PROSITE" id="PS51257">
    <property type="entry name" value="PROKAR_LIPOPROTEIN"/>
    <property type="match status" value="1"/>
</dbReference>
<proteinExistence type="predicted"/>
<dbReference type="KEGG" id="sxn:IAG42_16605"/>
<dbReference type="RefSeq" id="WP_188337770.1">
    <property type="nucleotide sequence ID" value="NZ_CP061281.1"/>
</dbReference>
<keyword evidence="3" id="KW-1185">Reference proteome</keyword>
<evidence type="ECO:0000313" key="3">
    <source>
        <dbReference type="Proteomes" id="UP000516428"/>
    </source>
</evidence>
<gene>
    <name evidence="2" type="ORF">IAG42_16605</name>
</gene>
<evidence type="ECO:0000256" key="1">
    <source>
        <dbReference type="SAM" id="MobiDB-lite"/>
    </source>
</evidence>
<organism evidence="2 3">
    <name type="scientific">Streptomyces xanthii</name>
    <dbReference type="NCBI Taxonomy" id="2768069"/>
    <lineage>
        <taxon>Bacteria</taxon>
        <taxon>Bacillati</taxon>
        <taxon>Actinomycetota</taxon>
        <taxon>Actinomycetes</taxon>
        <taxon>Kitasatosporales</taxon>
        <taxon>Streptomycetaceae</taxon>
        <taxon>Streptomyces</taxon>
    </lineage>
</organism>
<dbReference type="AlphaFoldDB" id="A0A7H1B8L5"/>
<feature type="compositionally biased region" description="Basic and acidic residues" evidence="1">
    <location>
        <begin position="43"/>
        <end position="53"/>
    </location>
</feature>